<evidence type="ECO:0000256" key="2">
    <source>
        <dbReference type="SAM" id="MobiDB-lite"/>
    </source>
</evidence>
<dbReference type="SMART" id="SM00368">
    <property type="entry name" value="LRR_RI"/>
    <property type="match status" value="3"/>
</dbReference>
<evidence type="ECO:0000313" key="3">
    <source>
        <dbReference type="EMBL" id="KAL3311085.1"/>
    </source>
</evidence>
<dbReference type="Gene3D" id="3.80.10.10">
    <property type="entry name" value="Ribonuclease Inhibitor"/>
    <property type="match status" value="1"/>
</dbReference>
<proteinExistence type="predicted"/>
<keyword evidence="4" id="KW-1185">Reference proteome</keyword>
<comment type="caution">
    <text evidence="3">The sequence shown here is derived from an EMBL/GenBank/DDBJ whole genome shotgun (WGS) entry which is preliminary data.</text>
</comment>
<reference evidence="3 4" key="1">
    <citation type="submission" date="2024-11" db="EMBL/GenBank/DDBJ databases">
        <title>Adaptive evolution of stress response genes in parasites aligns with host niche diversity.</title>
        <authorList>
            <person name="Hahn C."/>
            <person name="Resl P."/>
        </authorList>
    </citation>
    <scope>NUCLEOTIDE SEQUENCE [LARGE SCALE GENOMIC DNA]</scope>
    <source>
        <strain evidence="3">EGGRZ-B1_66</strain>
        <tissue evidence="3">Body</tissue>
    </source>
</reference>
<feature type="compositionally biased region" description="Low complexity" evidence="2">
    <location>
        <begin position="282"/>
        <end position="291"/>
    </location>
</feature>
<sequence>MAYQAVRSRVQGEAHSWLTQYDGHTHLVAEDMITHASPRELLNHARLDHVRLVERVNVAHNSITFASMEALASVLRLSPTLQSRALLGGLTHLDLSNNPGIGDRGLEILAEGLLRNQSLRVLLLREIRMHFNGLYAICGFLTETWTLEQLDIRGNTVQVDGIMALAKTLNLNYSLKSLFMDRKSSTLVHKDHNSNIQTVSPNSPSKEELETVFLDEIDAILLRNRLIPESERGKPKGQTSEGPKDDSNLDEDIEKAEQLLERSTDVSTVGEDEEQAARDLADLLAAELPEAQTSLHHADSDADNDVDESMVKNSNVAFEATEALEPIHSESTELN</sequence>
<dbReference type="InterPro" id="IPR052201">
    <property type="entry name" value="LRR-containing_regulator"/>
</dbReference>
<dbReference type="EMBL" id="JBJKFK010002451">
    <property type="protein sequence ID" value="KAL3311085.1"/>
    <property type="molecule type" value="Genomic_DNA"/>
</dbReference>
<name>A0ABD2PUF6_9PLAT</name>
<dbReference type="InterPro" id="IPR001611">
    <property type="entry name" value="Leu-rich_rpt"/>
</dbReference>
<protein>
    <submittedName>
        <fullName evidence="3">Uncharacterized protein</fullName>
    </submittedName>
</protein>
<dbReference type="Proteomes" id="UP001626550">
    <property type="component" value="Unassembled WGS sequence"/>
</dbReference>
<dbReference type="InterPro" id="IPR032675">
    <property type="entry name" value="LRR_dom_sf"/>
</dbReference>
<dbReference type="SUPFAM" id="SSF52047">
    <property type="entry name" value="RNI-like"/>
    <property type="match status" value="1"/>
</dbReference>
<dbReference type="Pfam" id="PF13516">
    <property type="entry name" value="LRR_6"/>
    <property type="match status" value="2"/>
</dbReference>
<gene>
    <name evidence="3" type="ORF">Ciccas_010341</name>
</gene>
<accession>A0ABD2PUF6</accession>
<dbReference type="AlphaFoldDB" id="A0ABD2PUF6"/>
<keyword evidence="1" id="KW-0677">Repeat</keyword>
<organism evidence="3 4">
    <name type="scientific">Cichlidogyrus casuarinus</name>
    <dbReference type="NCBI Taxonomy" id="1844966"/>
    <lineage>
        <taxon>Eukaryota</taxon>
        <taxon>Metazoa</taxon>
        <taxon>Spiralia</taxon>
        <taxon>Lophotrochozoa</taxon>
        <taxon>Platyhelminthes</taxon>
        <taxon>Monogenea</taxon>
        <taxon>Monopisthocotylea</taxon>
        <taxon>Dactylogyridea</taxon>
        <taxon>Ancyrocephalidae</taxon>
        <taxon>Cichlidogyrus</taxon>
    </lineage>
</organism>
<evidence type="ECO:0000313" key="4">
    <source>
        <dbReference type="Proteomes" id="UP001626550"/>
    </source>
</evidence>
<feature type="region of interest" description="Disordered" evidence="2">
    <location>
        <begin position="228"/>
        <end position="308"/>
    </location>
</feature>
<feature type="compositionally biased region" description="Basic and acidic residues" evidence="2">
    <location>
        <begin position="255"/>
        <end position="264"/>
    </location>
</feature>
<dbReference type="PANTHER" id="PTHR24111">
    <property type="entry name" value="LEUCINE-RICH REPEAT-CONTAINING PROTEIN 34"/>
    <property type="match status" value="1"/>
</dbReference>
<evidence type="ECO:0000256" key="1">
    <source>
        <dbReference type="ARBA" id="ARBA00022737"/>
    </source>
</evidence>
<dbReference type="PANTHER" id="PTHR24111:SF0">
    <property type="entry name" value="LEUCINE-RICH REPEAT-CONTAINING PROTEIN"/>
    <property type="match status" value="1"/>
</dbReference>